<reference evidence="2 4" key="2">
    <citation type="journal article" date="2014" name="BMC Genomics">
        <title>An improved genome release (version Mt4.0) for the model legume Medicago truncatula.</title>
        <authorList>
            <person name="Tang H."/>
            <person name="Krishnakumar V."/>
            <person name="Bidwell S."/>
            <person name="Rosen B."/>
            <person name="Chan A."/>
            <person name="Zhou S."/>
            <person name="Gentzbittel L."/>
            <person name="Childs K.L."/>
            <person name="Yandell M."/>
            <person name="Gundlach H."/>
            <person name="Mayer K.F."/>
            <person name="Schwartz D.C."/>
            <person name="Town C.D."/>
        </authorList>
    </citation>
    <scope>GENOME REANNOTATION</scope>
    <source>
        <strain evidence="3 4">cv. Jemalong A17</strain>
    </source>
</reference>
<dbReference type="InterPro" id="IPR032675">
    <property type="entry name" value="LRR_dom_sf"/>
</dbReference>
<dbReference type="HOGENOM" id="CLU_044915_0_1_1"/>
<dbReference type="SUPFAM" id="SSF52047">
    <property type="entry name" value="RNI-like"/>
    <property type="match status" value="1"/>
</dbReference>
<evidence type="ECO:0000259" key="1">
    <source>
        <dbReference type="PROSITE" id="PS50181"/>
    </source>
</evidence>
<dbReference type="Pfam" id="PF12937">
    <property type="entry name" value="F-box-like"/>
    <property type="match status" value="1"/>
</dbReference>
<dbReference type="PaxDb" id="3880-AES97945"/>
<proteinExistence type="predicted"/>
<organism evidence="2 4">
    <name type="scientific">Medicago truncatula</name>
    <name type="common">Barrel medic</name>
    <name type="synonym">Medicago tribuloides</name>
    <dbReference type="NCBI Taxonomy" id="3880"/>
    <lineage>
        <taxon>Eukaryota</taxon>
        <taxon>Viridiplantae</taxon>
        <taxon>Streptophyta</taxon>
        <taxon>Embryophyta</taxon>
        <taxon>Tracheophyta</taxon>
        <taxon>Spermatophyta</taxon>
        <taxon>Magnoliopsida</taxon>
        <taxon>eudicotyledons</taxon>
        <taxon>Gunneridae</taxon>
        <taxon>Pentapetalae</taxon>
        <taxon>rosids</taxon>
        <taxon>fabids</taxon>
        <taxon>Fabales</taxon>
        <taxon>Fabaceae</taxon>
        <taxon>Papilionoideae</taxon>
        <taxon>50 kb inversion clade</taxon>
        <taxon>NPAAA clade</taxon>
        <taxon>Hologalegina</taxon>
        <taxon>IRL clade</taxon>
        <taxon>Trifolieae</taxon>
        <taxon>Medicago</taxon>
    </lineage>
</organism>
<accession>G7KA43</accession>
<evidence type="ECO:0000313" key="2">
    <source>
        <dbReference type="EMBL" id="AES97945.1"/>
    </source>
</evidence>
<reference evidence="2 4" key="1">
    <citation type="journal article" date="2011" name="Nature">
        <title>The Medicago genome provides insight into the evolution of rhizobial symbioses.</title>
        <authorList>
            <person name="Young N.D."/>
            <person name="Debelle F."/>
            <person name="Oldroyd G.E."/>
            <person name="Geurts R."/>
            <person name="Cannon S.B."/>
            <person name="Udvardi M.K."/>
            <person name="Benedito V.A."/>
            <person name="Mayer K.F."/>
            <person name="Gouzy J."/>
            <person name="Schoof H."/>
            <person name="Van de Peer Y."/>
            <person name="Proost S."/>
            <person name="Cook D.R."/>
            <person name="Meyers B.C."/>
            <person name="Spannagl M."/>
            <person name="Cheung F."/>
            <person name="De Mita S."/>
            <person name="Krishnakumar V."/>
            <person name="Gundlach H."/>
            <person name="Zhou S."/>
            <person name="Mudge J."/>
            <person name="Bharti A.K."/>
            <person name="Murray J.D."/>
            <person name="Naoumkina M.A."/>
            <person name="Rosen B."/>
            <person name="Silverstein K.A."/>
            <person name="Tang H."/>
            <person name="Rombauts S."/>
            <person name="Zhao P.X."/>
            <person name="Zhou P."/>
            <person name="Barbe V."/>
            <person name="Bardou P."/>
            <person name="Bechner M."/>
            <person name="Bellec A."/>
            <person name="Berger A."/>
            <person name="Berges H."/>
            <person name="Bidwell S."/>
            <person name="Bisseling T."/>
            <person name="Choisne N."/>
            <person name="Couloux A."/>
            <person name="Denny R."/>
            <person name="Deshpande S."/>
            <person name="Dai X."/>
            <person name="Doyle J.J."/>
            <person name="Dudez A.M."/>
            <person name="Farmer A.D."/>
            <person name="Fouteau S."/>
            <person name="Franken C."/>
            <person name="Gibelin C."/>
            <person name="Gish J."/>
            <person name="Goldstein S."/>
            <person name="Gonzalez A.J."/>
            <person name="Green P.J."/>
            <person name="Hallab A."/>
            <person name="Hartog M."/>
            <person name="Hua A."/>
            <person name="Humphray S.J."/>
            <person name="Jeong D.H."/>
            <person name="Jing Y."/>
            <person name="Jocker A."/>
            <person name="Kenton S.M."/>
            <person name="Kim D.J."/>
            <person name="Klee K."/>
            <person name="Lai H."/>
            <person name="Lang C."/>
            <person name="Lin S."/>
            <person name="Macmil S.L."/>
            <person name="Magdelenat G."/>
            <person name="Matthews L."/>
            <person name="McCorrison J."/>
            <person name="Monaghan E.L."/>
            <person name="Mun J.H."/>
            <person name="Najar F.Z."/>
            <person name="Nicholson C."/>
            <person name="Noirot C."/>
            <person name="O'Bleness M."/>
            <person name="Paule C.R."/>
            <person name="Poulain J."/>
            <person name="Prion F."/>
            <person name="Qin B."/>
            <person name="Qu C."/>
            <person name="Retzel E.F."/>
            <person name="Riddle C."/>
            <person name="Sallet E."/>
            <person name="Samain S."/>
            <person name="Samson N."/>
            <person name="Sanders I."/>
            <person name="Saurat O."/>
            <person name="Scarpelli C."/>
            <person name="Schiex T."/>
            <person name="Segurens B."/>
            <person name="Severin A.J."/>
            <person name="Sherrier D.J."/>
            <person name="Shi R."/>
            <person name="Sims S."/>
            <person name="Singer S.R."/>
            <person name="Sinharoy S."/>
            <person name="Sterck L."/>
            <person name="Viollet A."/>
            <person name="Wang B.B."/>
            <person name="Wang K."/>
            <person name="Wang M."/>
            <person name="Wang X."/>
            <person name="Warfsmann J."/>
            <person name="Weissenbach J."/>
            <person name="White D.D."/>
            <person name="White J.D."/>
            <person name="Wiley G.B."/>
            <person name="Wincker P."/>
            <person name="Xing Y."/>
            <person name="Yang L."/>
            <person name="Yao Z."/>
            <person name="Ying F."/>
            <person name="Zhai J."/>
            <person name="Zhou L."/>
            <person name="Zuber A."/>
            <person name="Denarie J."/>
            <person name="Dixon R.A."/>
            <person name="May G.D."/>
            <person name="Schwartz D.C."/>
            <person name="Rogers J."/>
            <person name="Quetier F."/>
            <person name="Town C.D."/>
            <person name="Roe B.A."/>
        </authorList>
    </citation>
    <scope>NUCLEOTIDE SEQUENCE [LARGE SCALE GENOMIC DNA]</scope>
    <source>
        <strain evidence="2">A17</strain>
        <strain evidence="3 4">cv. Jemalong A17</strain>
    </source>
</reference>
<dbReference type="AlphaFoldDB" id="G7KA43"/>
<evidence type="ECO:0000313" key="4">
    <source>
        <dbReference type="Proteomes" id="UP000002051"/>
    </source>
</evidence>
<dbReference type="EMBL" id="CM001221">
    <property type="protein sequence ID" value="AES97945.1"/>
    <property type="molecule type" value="Genomic_DNA"/>
</dbReference>
<dbReference type="SUPFAM" id="SSF81383">
    <property type="entry name" value="F-box domain"/>
    <property type="match status" value="1"/>
</dbReference>
<dbReference type="Gene3D" id="3.80.10.10">
    <property type="entry name" value="Ribonuclease Inhibitor"/>
    <property type="match status" value="1"/>
</dbReference>
<protein>
    <submittedName>
        <fullName evidence="2">F-box/LRR protein</fullName>
    </submittedName>
</protein>
<dbReference type="InterPro" id="IPR001810">
    <property type="entry name" value="F-box_dom"/>
</dbReference>
<dbReference type="Proteomes" id="UP000002051">
    <property type="component" value="Chromosome 5"/>
</dbReference>
<dbReference type="PANTHER" id="PTHR38926">
    <property type="entry name" value="F-BOX DOMAIN CONTAINING PROTEIN, EXPRESSED"/>
    <property type="match status" value="1"/>
</dbReference>
<reference evidence="3" key="3">
    <citation type="submission" date="2015-04" db="UniProtKB">
        <authorList>
            <consortium name="EnsemblPlants"/>
        </authorList>
    </citation>
    <scope>IDENTIFICATION</scope>
    <source>
        <strain evidence="3">cv. Jemalong A17</strain>
    </source>
</reference>
<dbReference type="EnsemblPlants" id="AES97945">
    <property type="protein sequence ID" value="AES97945"/>
    <property type="gene ID" value="MTR_5g062080"/>
</dbReference>
<dbReference type="PROSITE" id="PS50181">
    <property type="entry name" value="FBOX"/>
    <property type="match status" value="1"/>
</dbReference>
<dbReference type="eggNOG" id="KOG1947">
    <property type="taxonomic scope" value="Eukaryota"/>
</dbReference>
<name>G7KA43_MEDTR</name>
<dbReference type="Gene3D" id="1.20.1280.50">
    <property type="match status" value="1"/>
</dbReference>
<dbReference type="PANTHER" id="PTHR38926:SF2">
    <property type="entry name" value="F-BOX_LRR-REPEAT PROTEIN 21-RELATED"/>
    <property type="match status" value="1"/>
</dbReference>
<feature type="domain" description="F-box" evidence="1">
    <location>
        <begin position="18"/>
        <end position="65"/>
    </location>
</feature>
<keyword evidence="4" id="KW-1185">Reference proteome</keyword>
<gene>
    <name evidence="2" type="ordered locus">MTR_5g062080</name>
</gene>
<dbReference type="CDD" id="cd22164">
    <property type="entry name" value="F-box_AtSKIP19-like"/>
    <property type="match status" value="1"/>
</dbReference>
<dbReference type="InterPro" id="IPR036047">
    <property type="entry name" value="F-box-like_dom_sf"/>
</dbReference>
<evidence type="ECO:0000313" key="3">
    <source>
        <dbReference type="EnsemblPlants" id="AES97945"/>
    </source>
</evidence>
<dbReference type="GO" id="GO:1905761">
    <property type="term" value="F:SCF ubiquitin ligase complex binding"/>
    <property type="evidence" value="ECO:0000318"/>
    <property type="project" value="GO_Central"/>
</dbReference>
<sequence>MASYPISEPEVETENTNEPNWLELPRDVTTNIFRRLNTFDVVTSVCQVCPLWWNICKDPFMWRSIRMTDTCSNRKLPLLEELEIAFNQHLSNKDSLEVVGQYCPLLKSLKYEKITDEDDDFDIEDEAFAFSVAETMSGLRRLKISSNVLTTDGVLAILDGCPLLECLDIQECRYLFLSFSLEKMCHERIKEYFRLPDFYAFCASDDDYYEDLLPENWNGSVYGDHNLSMMLKHD</sequence>